<evidence type="ECO:0000259" key="2">
    <source>
        <dbReference type="Pfam" id="PF00910"/>
    </source>
</evidence>
<feature type="compositionally biased region" description="Polar residues" evidence="1">
    <location>
        <begin position="391"/>
        <end position="400"/>
    </location>
</feature>
<keyword evidence="4" id="KW-0378">Hydrolase</keyword>
<reference evidence="4 5" key="1">
    <citation type="submission" date="2018-07" db="EMBL/GenBank/DDBJ databases">
        <title>Genomic Encyclopedia of Type Strains, Phase III (KMG-III): the genomes of soil and plant-associated and newly described type strains.</title>
        <authorList>
            <person name="Whitman W."/>
        </authorList>
    </citation>
    <scope>NUCLEOTIDE SEQUENCE [LARGE SCALE GENOMIC DNA]</scope>
    <source>
        <strain evidence="4 5">CECT 7031</strain>
    </source>
</reference>
<sequence>MAASQKKRQFMIAQQVSHLDSEIVNSIPEIVESLNPEIGAWIIHDKDVDDNGQLIEPHVHIALKFANPRSIANTGKAFQIEMQYVEVWSGTFNNALSYLTHRTGKATDKYQYELSDVHTSDNFDYITAMENIIAGVSRSSEATDNAVINEALDNIKAGTITSELDLYHQLPGHLYSRYHTVINTAFTMKAKDDADKWRQAKIESGEGIKVLWFYGAAGLGKSRLAKILAGQFSKDGRYFKTGSSKDPFQGYSGESSVIMDELRPRQSMTYSDLLTILDPFDVTSRAPARFKDPNLVADYFIVTSPFDPKTFFEGMKTDEIDKFDQLLRRISKTFYVTADYVFDVQFDDKAETYQPIEKNTKQNTWNYKSKFVQSNEDEDDHSLDNIIPSDDASTAQGEQS</sequence>
<dbReference type="GO" id="GO:0003723">
    <property type="term" value="F:RNA binding"/>
    <property type="evidence" value="ECO:0007669"/>
    <property type="project" value="InterPro"/>
</dbReference>
<dbReference type="RefSeq" id="WP_070229523.1">
    <property type="nucleotide sequence ID" value="NZ_BJYO01000003.1"/>
</dbReference>
<dbReference type="GeneID" id="94545419"/>
<organism evidence="4 5">
    <name type="scientific">Weissella soli</name>
    <dbReference type="NCBI Taxonomy" id="155866"/>
    <lineage>
        <taxon>Bacteria</taxon>
        <taxon>Bacillati</taxon>
        <taxon>Bacillota</taxon>
        <taxon>Bacilli</taxon>
        <taxon>Lactobacillales</taxon>
        <taxon>Lactobacillaceae</taxon>
        <taxon>Weissella</taxon>
    </lineage>
</organism>
<keyword evidence="4" id="KW-0547">Nucleotide-binding</keyword>
<dbReference type="GO" id="GO:0003916">
    <property type="term" value="F:DNA topoisomerase activity"/>
    <property type="evidence" value="ECO:0007669"/>
    <property type="project" value="InterPro"/>
</dbReference>
<dbReference type="GO" id="GO:0005727">
    <property type="term" value="C:extrachromosomal circular DNA"/>
    <property type="evidence" value="ECO:0007669"/>
    <property type="project" value="InterPro"/>
</dbReference>
<dbReference type="InterPro" id="IPR000605">
    <property type="entry name" value="Helicase_SF3_ssDNA/RNA_vir"/>
</dbReference>
<dbReference type="GO" id="GO:0003677">
    <property type="term" value="F:DNA binding"/>
    <property type="evidence" value="ECO:0007669"/>
    <property type="project" value="InterPro"/>
</dbReference>
<dbReference type="Pfam" id="PF01719">
    <property type="entry name" value="Rep_OBD"/>
    <property type="match status" value="1"/>
</dbReference>
<dbReference type="Pfam" id="PF00910">
    <property type="entry name" value="RNA_helicase"/>
    <property type="match status" value="1"/>
</dbReference>
<keyword evidence="5" id="KW-1185">Reference proteome</keyword>
<dbReference type="GO" id="GO:0006260">
    <property type="term" value="P:DNA replication"/>
    <property type="evidence" value="ECO:0007669"/>
    <property type="project" value="InterPro"/>
</dbReference>
<evidence type="ECO:0000259" key="3">
    <source>
        <dbReference type="Pfam" id="PF01719"/>
    </source>
</evidence>
<dbReference type="KEGG" id="wso:WSWS_00207"/>
<keyword evidence="4" id="KW-0067">ATP-binding</keyword>
<dbReference type="SUPFAM" id="SSF52540">
    <property type="entry name" value="P-loop containing nucleoside triphosphate hydrolases"/>
    <property type="match status" value="1"/>
</dbReference>
<gene>
    <name evidence="4" type="ORF">DFP99_0844</name>
</gene>
<feature type="domain" description="Helicase superfamily 3 single-stranded DNA/RNA virus" evidence="2">
    <location>
        <begin position="211"/>
        <end position="275"/>
    </location>
</feature>
<dbReference type="InterPro" id="IPR002631">
    <property type="entry name" value="Plasmid_rep_OBD"/>
</dbReference>
<dbReference type="Gene3D" id="3.40.50.300">
    <property type="entry name" value="P-loop containing nucleotide triphosphate hydrolases"/>
    <property type="match status" value="1"/>
</dbReference>
<dbReference type="AlphaFoldDB" id="A0A288Q8B2"/>
<dbReference type="Proteomes" id="UP000254912">
    <property type="component" value="Unassembled WGS sequence"/>
</dbReference>
<evidence type="ECO:0000313" key="5">
    <source>
        <dbReference type="Proteomes" id="UP000254912"/>
    </source>
</evidence>
<dbReference type="GO" id="GO:0003724">
    <property type="term" value="F:RNA helicase activity"/>
    <property type="evidence" value="ECO:0007669"/>
    <property type="project" value="InterPro"/>
</dbReference>
<accession>A0A288Q8B2</accession>
<evidence type="ECO:0000313" key="4">
    <source>
        <dbReference type="EMBL" id="RDL06466.1"/>
    </source>
</evidence>
<protein>
    <submittedName>
        <fullName evidence="4">RNA helicase</fullName>
    </submittedName>
</protein>
<dbReference type="InterPro" id="IPR027417">
    <property type="entry name" value="P-loop_NTPase"/>
</dbReference>
<dbReference type="EMBL" id="QRAS01000002">
    <property type="protein sequence ID" value="RDL06466.1"/>
    <property type="molecule type" value="Genomic_DNA"/>
</dbReference>
<comment type="caution">
    <text evidence="4">The sequence shown here is derived from an EMBL/GenBank/DDBJ whole genome shotgun (WGS) entry which is preliminary data.</text>
</comment>
<feature type="domain" description="Plasmid replication protein origin binding" evidence="3">
    <location>
        <begin position="7"/>
        <end position="124"/>
    </location>
</feature>
<dbReference type="Gene3D" id="3.40.1310.30">
    <property type="match status" value="1"/>
</dbReference>
<keyword evidence="4" id="KW-0347">Helicase</keyword>
<name>A0A288Q8B2_9LACO</name>
<feature type="region of interest" description="Disordered" evidence="1">
    <location>
        <begin position="370"/>
        <end position="400"/>
    </location>
</feature>
<proteinExistence type="predicted"/>
<evidence type="ECO:0000256" key="1">
    <source>
        <dbReference type="SAM" id="MobiDB-lite"/>
    </source>
</evidence>